<dbReference type="InterPro" id="IPR008910">
    <property type="entry name" value="MSC_TM_helix"/>
</dbReference>
<reference evidence="2" key="1">
    <citation type="journal article" date="2015" name="Nature">
        <title>Complex archaea that bridge the gap between prokaryotes and eukaryotes.</title>
        <authorList>
            <person name="Spang A."/>
            <person name="Saw J.H."/>
            <person name="Jorgensen S.L."/>
            <person name="Zaremba-Niedzwiedzka K."/>
            <person name="Martijn J."/>
            <person name="Lind A.E."/>
            <person name="van Eijk R."/>
            <person name="Schleper C."/>
            <person name="Guy L."/>
            <person name="Ettema T.J."/>
        </authorList>
    </citation>
    <scope>NUCLEOTIDE SEQUENCE</scope>
</reference>
<protein>
    <submittedName>
        <fullName evidence="2">Uncharacterized protein</fullName>
    </submittedName>
</protein>
<evidence type="ECO:0000256" key="1">
    <source>
        <dbReference type="SAM" id="Phobius"/>
    </source>
</evidence>
<dbReference type="EMBL" id="LAZR01000044">
    <property type="protein sequence ID" value="KKN99919.1"/>
    <property type="molecule type" value="Genomic_DNA"/>
</dbReference>
<name>A0A0F9V7H9_9ZZZZ</name>
<proteinExistence type="predicted"/>
<dbReference type="AlphaFoldDB" id="A0A0F9V7H9"/>
<comment type="caution">
    <text evidence="2">The sequence shown here is derived from an EMBL/GenBank/DDBJ whole genome shotgun (WGS) entry which is preliminary data.</text>
</comment>
<evidence type="ECO:0000313" key="2">
    <source>
        <dbReference type="EMBL" id="KKN99919.1"/>
    </source>
</evidence>
<feature type="transmembrane region" description="Helical" evidence="1">
    <location>
        <begin position="130"/>
        <end position="148"/>
    </location>
</feature>
<feature type="transmembrane region" description="Helical" evidence="1">
    <location>
        <begin position="160"/>
        <end position="184"/>
    </location>
</feature>
<keyword evidence="1" id="KW-0472">Membrane</keyword>
<feature type="transmembrane region" description="Helical" evidence="1">
    <location>
        <begin position="39"/>
        <end position="58"/>
    </location>
</feature>
<gene>
    <name evidence="2" type="ORF">LCGC14_0133400</name>
</gene>
<keyword evidence="1" id="KW-0812">Transmembrane</keyword>
<accession>A0A0F9V7H9</accession>
<dbReference type="Pfam" id="PF05552">
    <property type="entry name" value="MS_channel_1st_1"/>
    <property type="match status" value="1"/>
</dbReference>
<organism evidence="2">
    <name type="scientific">marine sediment metagenome</name>
    <dbReference type="NCBI Taxonomy" id="412755"/>
    <lineage>
        <taxon>unclassified sequences</taxon>
        <taxon>metagenomes</taxon>
        <taxon>ecological metagenomes</taxon>
    </lineage>
</organism>
<keyword evidence="1" id="KW-1133">Transmembrane helix</keyword>
<sequence>MLATIVSELVGLSGETIQSFVPKLKLPENLNLVNILKKVVFIFIFIPFLIIVLNILNMDAISVPTTHILEQFFNTIPKIIVTVLIVLIFVIEGEFVSGLVIDLLESLNLEGIITRMNLGNISPNANLPKLIGNIVYFFIVLFGITTALEKLEFQKLTKVLDTLVGFSGNILFVLMILIIGNWIASTAHKTMAINENNFFVASIVRMCILVIF</sequence>
<feature type="transmembrane region" description="Helical" evidence="1">
    <location>
        <begin position="79"/>
        <end position="101"/>
    </location>
</feature>